<evidence type="ECO:0000313" key="16">
    <source>
        <dbReference type="Proteomes" id="UP000887013"/>
    </source>
</evidence>
<evidence type="ECO:0000256" key="6">
    <source>
        <dbReference type="ARBA" id="ARBA00022741"/>
    </source>
</evidence>
<dbReference type="PROSITE" id="PS00180">
    <property type="entry name" value="GLNA_1"/>
    <property type="match status" value="1"/>
</dbReference>
<dbReference type="PROSITE" id="PS00181">
    <property type="entry name" value="GLNA_ATP"/>
    <property type="match status" value="1"/>
</dbReference>
<evidence type="ECO:0000256" key="9">
    <source>
        <dbReference type="PROSITE-ProRule" id="PRU01330"/>
    </source>
</evidence>
<evidence type="ECO:0000313" key="15">
    <source>
        <dbReference type="EMBL" id="GFT44953.1"/>
    </source>
</evidence>
<dbReference type="SMART" id="SM01230">
    <property type="entry name" value="Gln-synt_C"/>
    <property type="match status" value="1"/>
</dbReference>
<comment type="catalytic activity">
    <reaction evidence="8 11">
        <text>L-glutamate + NH4(+) + ATP = L-glutamine + ADP + phosphate + H(+)</text>
        <dbReference type="Rhea" id="RHEA:16169"/>
        <dbReference type="ChEBI" id="CHEBI:15378"/>
        <dbReference type="ChEBI" id="CHEBI:28938"/>
        <dbReference type="ChEBI" id="CHEBI:29985"/>
        <dbReference type="ChEBI" id="CHEBI:30616"/>
        <dbReference type="ChEBI" id="CHEBI:43474"/>
        <dbReference type="ChEBI" id="CHEBI:58359"/>
        <dbReference type="ChEBI" id="CHEBI:456216"/>
        <dbReference type="EC" id="6.3.1.2"/>
    </reaction>
</comment>
<comment type="caution">
    <text evidence="15">The sequence shown here is derived from an EMBL/GenBank/DDBJ whole genome shotgun (WGS) entry which is preliminary data.</text>
</comment>
<dbReference type="PANTHER" id="PTHR20852:SF57">
    <property type="entry name" value="GLUTAMINE SYNTHETASE 2 CYTOPLASMIC"/>
    <property type="match status" value="1"/>
</dbReference>
<dbReference type="FunFam" id="3.10.20.70:FF:000004">
    <property type="entry name" value="Glutamine synthetase"/>
    <property type="match status" value="1"/>
</dbReference>
<dbReference type="InterPro" id="IPR008147">
    <property type="entry name" value="Gln_synt_N"/>
</dbReference>
<evidence type="ECO:0000256" key="1">
    <source>
        <dbReference type="ARBA" id="ARBA00004496"/>
    </source>
</evidence>
<dbReference type="AlphaFoldDB" id="A0A8X6P3J3"/>
<feature type="domain" description="GS beta-grasp" evidence="13">
    <location>
        <begin position="112"/>
        <end position="194"/>
    </location>
</feature>
<evidence type="ECO:0000256" key="5">
    <source>
        <dbReference type="ARBA" id="ARBA00022598"/>
    </source>
</evidence>
<dbReference type="SUPFAM" id="SSF55931">
    <property type="entry name" value="Glutamine synthetase/guanido kinase"/>
    <property type="match status" value="1"/>
</dbReference>
<dbReference type="Gene3D" id="3.30.590.10">
    <property type="entry name" value="Glutamine synthetase/guanido kinase, catalytic domain"/>
    <property type="match status" value="1"/>
</dbReference>
<dbReference type="SUPFAM" id="SSF54368">
    <property type="entry name" value="Glutamine synthetase, N-terminal domain"/>
    <property type="match status" value="1"/>
</dbReference>
<dbReference type="Pfam" id="PF00120">
    <property type="entry name" value="Gln-synt_C"/>
    <property type="match status" value="1"/>
</dbReference>
<evidence type="ECO:0000256" key="3">
    <source>
        <dbReference type="ARBA" id="ARBA00012937"/>
    </source>
</evidence>
<dbReference type="PANTHER" id="PTHR20852">
    <property type="entry name" value="GLUTAMINE SYNTHETASE"/>
    <property type="match status" value="1"/>
</dbReference>
<reference evidence="15" key="1">
    <citation type="submission" date="2020-08" db="EMBL/GenBank/DDBJ databases">
        <title>Multicomponent nature underlies the extraordinary mechanical properties of spider dragline silk.</title>
        <authorList>
            <person name="Kono N."/>
            <person name="Nakamura H."/>
            <person name="Mori M."/>
            <person name="Yoshida Y."/>
            <person name="Ohtoshi R."/>
            <person name="Malay A.D."/>
            <person name="Moran D.A.P."/>
            <person name="Tomita M."/>
            <person name="Numata K."/>
            <person name="Arakawa K."/>
        </authorList>
    </citation>
    <scope>NUCLEOTIDE SEQUENCE</scope>
</reference>
<dbReference type="FunFam" id="3.30.590.10:FF:000011">
    <property type="entry name" value="Glutamine synthetase"/>
    <property type="match status" value="1"/>
</dbReference>
<keyword evidence="5 11" id="KW-0436">Ligase</keyword>
<feature type="domain" description="GS catalytic" evidence="14">
    <location>
        <begin position="201"/>
        <end position="451"/>
    </location>
</feature>
<keyword evidence="7 11" id="KW-0067">ATP-binding</keyword>
<evidence type="ECO:0000259" key="13">
    <source>
        <dbReference type="PROSITE" id="PS51986"/>
    </source>
</evidence>
<dbReference type="InterPro" id="IPR027303">
    <property type="entry name" value="Gln_synth_gly_rich_site"/>
</dbReference>
<dbReference type="GO" id="GO:0006542">
    <property type="term" value="P:glutamine biosynthetic process"/>
    <property type="evidence" value="ECO:0007669"/>
    <property type="project" value="InterPro"/>
</dbReference>
<gene>
    <name evidence="15" type="primary">Gs2</name>
    <name evidence="15" type="ORF">NPIL_415821</name>
</gene>
<dbReference type="EC" id="6.3.1.2" evidence="3 11"/>
<evidence type="ECO:0000256" key="11">
    <source>
        <dbReference type="RuleBase" id="RU004356"/>
    </source>
</evidence>
<dbReference type="InterPro" id="IPR008146">
    <property type="entry name" value="Gln_synth_cat_dom"/>
</dbReference>
<dbReference type="PROSITE" id="PS51987">
    <property type="entry name" value="GS_CATALYTIC"/>
    <property type="match status" value="1"/>
</dbReference>
<dbReference type="OrthoDB" id="1936100at2759"/>
<dbReference type="GO" id="GO:0004356">
    <property type="term" value="F:glutamine synthetase activity"/>
    <property type="evidence" value="ECO:0007669"/>
    <property type="project" value="UniProtKB-EC"/>
</dbReference>
<evidence type="ECO:0000256" key="12">
    <source>
        <dbReference type="SAM" id="MobiDB-lite"/>
    </source>
</evidence>
<dbReference type="GO" id="GO:0005737">
    <property type="term" value="C:cytoplasm"/>
    <property type="evidence" value="ECO:0007669"/>
    <property type="project" value="UniProtKB-SubCell"/>
</dbReference>
<feature type="region of interest" description="Disordered" evidence="12">
    <location>
        <begin position="66"/>
        <end position="86"/>
    </location>
</feature>
<name>A0A8X6P3J3_NEPPI</name>
<dbReference type="Proteomes" id="UP000887013">
    <property type="component" value="Unassembled WGS sequence"/>
</dbReference>
<evidence type="ECO:0000256" key="4">
    <source>
        <dbReference type="ARBA" id="ARBA00022490"/>
    </source>
</evidence>
<protein>
    <recommendedName>
        <fullName evidence="3 11">Glutamine synthetase</fullName>
        <ecNumber evidence="3 11">6.3.1.2</ecNumber>
    </recommendedName>
</protein>
<dbReference type="InterPro" id="IPR014746">
    <property type="entry name" value="Gln_synth/guanido_kin_cat_dom"/>
</dbReference>
<evidence type="ECO:0000256" key="7">
    <source>
        <dbReference type="ARBA" id="ARBA00022840"/>
    </source>
</evidence>
<evidence type="ECO:0000259" key="14">
    <source>
        <dbReference type="PROSITE" id="PS51987"/>
    </source>
</evidence>
<feature type="compositionally biased region" description="Basic and acidic residues" evidence="12">
    <location>
        <begin position="379"/>
        <end position="390"/>
    </location>
</feature>
<dbReference type="InterPro" id="IPR050292">
    <property type="entry name" value="Glutamine_Synthetase"/>
</dbReference>
<dbReference type="EMBL" id="BMAW01015652">
    <property type="protein sequence ID" value="GFT44953.1"/>
    <property type="molecule type" value="Genomic_DNA"/>
</dbReference>
<evidence type="ECO:0000256" key="8">
    <source>
        <dbReference type="ARBA" id="ARBA00049436"/>
    </source>
</evidence>
<keyword evidence="16" id="KW-1185">Reference proteome</keyword>
<dbReference type="PROSITE" id="PS51986">
    <property type="entry name" value="GS_BETA_GRASP"/>
    <property type="match status" value="1"/>
</dbReference>
<keyword evidence="4" id="KW-0963">Cytoplasm</keyword>
<dbReference type="Gene3D" id="3.10.20.70">
    <property type="entry name" value="Glutamine synthetase, N-terminal domain"/>
    <property type="match status" value="1"/>
</dbReference>
<organism evidence="15 16">
    <name type="scientific">Nephila pilipes</name>
    <name type="common">Giant wood spider</name>
    <name type="synonym">Nephila maculata</name>
    <dbReference type="NCBI Taxonomy" id="299642"/>
    <lineage>
        <taxon>Eukaryota</taxon>
        <taxon>Metazoa</taxon>
        <taxon>Ecdysozoa</taxon>
        <taxon>Arthropoda</taxon>
        <taxon>Chelicerata</taxon>
        <taxon>Arachnida</taxon>
        <taxon>Araneae</taxon>
        <taxon>Araneomorphae</taxon>
        <taxon>Entelegynae</taxon>
        <taxon>Araneoidea</taxon>
        <taxon>Nephilidae</taxon>
        <taxon>Nephila</taxon>
    </lineage>
</organism>
<sequence length="451" mass="50751">MATKSDLKDKCNSTQLVNWNSIDVKISNLSVDSLEMAAQRVFFQIKTVNLIQLLISKRDGLTSFPSPDSDRIASSSSLHHKKKSAEDMAGLDPANLCKQTLKKYMSLPQPKDKIQCTYVWIDGTGENVRCKTKTLDFIPKQASDLPIWDYDGSSTYQSEGSNSDVYLYPVSMYKDPFRGGDNKLVLCETYRFNKKPTDTNKRHSLVQAMEKAKEFQPWFGIEQEYTLLDTDGYPFGWPKNGFPGPQGPYYCGVGATKAYGRDIVEAHYKACMYAGINISGTNAEVMPAQWEFQVGPCEGVSAGDEVWMARYILHQIAEEFGVVVSFDPKPMPGNWNGAGAHTNFSTKQMREPNGIKYIEEAIERLSRHQVRHIQAYDPKQGKDNERRLTGQHETSSIHDFSAGVANRGASIRIPRQVAEKKMGYLEDRRPSSNCDPYAVTDVLIRTICLNE</sequence>
<accession>A0A8X6P3J3</accession>
<proteinExistence type="inferred from homology"/>
<dbReference type="InterPro" id="IPR027302">
    <property type="entry name" value="Gln_synth_N_conserv_site"/>
</dbReference>
<comment type="subcellular location">
    <subcellularLocation>
        <location evidence="1">Cytoplasm</location>
    </subcellularLocation>
</comment>
<feature type="region of interest" description="Disordered" evidence="12">
    <location>
        <begin position="375"/>
        <end position="394"/>
    </location>
</feature>
<keyword evidence="6 11" id="KW-0547">Nucleotide-binding</keyword>
<comment type="similarity">
    <text evidence="2 9 10">Belongs to the glutamine synthetase family.</text>
</comment>
<evidence type="ECO:0000256" key="2">
    <source>
        <dbReference type="ARBA" id="ARBA00009897"/>
    </source>
</evidence>
<dbReference type="GO" id="GO:0005524">
    <property type="term" value="F:ATP binding"/>
    <property type="evidence" value="ECO:0007669"/>
    <property type="project" value="UniProtKB-KW"/>
</dbReference>
<dbReference type="Pfam" id="PF03951">
    <property type="entry name" value="Gln-synt_N"/>
    <property type="match status" value="1"/>
</dbReference>
<dbReference type="InterPro" id="IPR036651">
    <property type="entry name" value="Gln_synt_N_sf"/>
</dbReference>
<evidence type="ECO:0000256" key="10">
    <source>
        <dbReference type="RuleBase" id="RU000384"/>
    </source>
</evidence>